<evidence type="ECO:0000256" key="12">
    <source>
        <dbReference type="PIRSR" id="PIRSR001461-1"/>
    </source>
</evidence>
<dbReference type="InterPro" id="IPR000056">
    <property type="entry name" value="Ribul_P_3_epim-like"/>
</dbReference>
<organism evidence="15 16">
    <name type="scientific">Jonquetella anthropi DSM 22815</name>
    <dbReference type="NCBI Taxonomy" id="885272"/>
    <lineage>
        <taxon>Bacteria</taxon>
        <taxon>Thermotogati</taxon>
        <taxon>Synergistota</taxon>
        <taxon>Synergistia</taxon>
        <taxon>Synergistales</taxon>
        <taxon>Dethiosulfovibrionaceae</taxon>
        <taxon>Jonquetella</taxon>
    </lineage>
</organism>
<dbReference type="Gene3D" id="3.20.20.70">
    <property type="entry name" value="Aldolase class I"/>
    <property type="match status" value="1"/>
</dbReference>
<feature type="binding site" evidence="10 13">
    <location>
        <position position="176"/>
    </location>
    <ligand>
        <name>a divalent metal cation</name>
        <dbReference type="ChEBI" id="CHEBI:60240"/>
    </ligand>
</feature>
<evidence type="ECO:0000313" key="16">
    <source>
        <dbReference type="Proteomes" id="UP000003806"/>
    </source>
</evidence>
<dbReference type="GO" id="GO:0046872">
    <property type="term" value="F:metal ion binding"/>
    <property type="evidence" value="ECO:0007669"/>
    <property type="project" value="UniProtKB-UniRule"/>
</dbReference>
<dbReference type="InterPro" id="IPR026019">
    <property type="entry name" value="Ribul_P_3_epim"/>
</dbReference>
<comment type="cofactor">
    <cofactor evidence="5">
        <name>Fe(2+)</name>
        <dbReference type="ChEBI" id="CHEBI:29033"/>
    </cofactor>
</comment>
<comment type="cofactor">
    <cofactor evidence="2">
        <name>Mn(2+)</name>
        <dbReference type="ChEBI" id="CHEBI:29035"/>
    </cofactor>
</comment>
<proteinExistence type="inferred from homology"/>
<evidence type="ECO:0000256" key="2">
    <source>
        <dbReference type="ARBA" id="ARBA00001936"/>
    </source>
</evidence>
<dbReference type="GO" id="GO:0019323">
    <property type="term" value="P:pentose catabolic process"/>
    <property type="evidence" value="ECO:0007669"/>
    <property type="project" value="UniProtKB-UniRule"/>
</dbReference>
<protein>
    <recommendedName>
        <fullName evidence="7 10">Ribulose-phosphate 3-epimerase</fullName>
        <ecNumber evidence="7 10">5.1.3.1</ecNumber>
    </recommendedName>
</protein>
<feature type="active site" description="Proton acceptor" evidence="10 12">
    <location>
        <position position="35"/>
    </location>
</feature>
<feature type="active site" description="Proton donor" evidence="10 12">
    <location>
        <position position="176"/>
    </location>
</feature>
<dbReference type="EC" id="5.1.3.1" evidence="7 10"/>
<feature type="binding site" evidence="14">
    <location>
        <position position="178"/>
    </location>
    <ligand>
        <name>substrate</name>
    </ligand>
</feature>
<evidence type="ECO:0000256" key="4">
    <source>
        <dbReference type="ARBA" id="ARBA00001947"/>
    </source>
</evidence>
<dbReference type="RefSeq" id="WP_008523395.1">
    <property type="nucleotide sequence ID" value="NZ_CM001376.1"/>
</dbReference>
<dbReference type="GO" id="GO:0006098">
    <property type="term" value="P:pentose-phosphate shunt"/>
    <property type="evidence" value="ECO:0007669"/>
    <property type="project" value="UniProtKB-UniRule"/>
</dbReference>
<evidence type="ECO:0000256" key="6">
    <source>
        <dbReference type="ARBA" id="ARBA00009541"/>
    </source>
</evidence>
<dbReference type="Pfam" id="PF00834">
    <property type="entry name" value="Ribul_P_3_epim"/>
    <property type="match status" value="1"/>
</dbReference>
<accession>H0UJ12</accession>
<evidence type="ECO:0000256" key="1">
    <source>
        <dbReference type="ARBA" id="ARBA00001782"/>
    </source>
</evidence>
<keyword evidence="16" id="KW-1185">Reference proteome</keyword>
<reference evidence="15 16" key="1">
    <citation type="submission" date="2011-11" db="EMBL/GenBank/DDBJ databases">
        <title>The Noncontiguous Finished genome of Jonquetella anthropi DSM 22815.</title>
        <authorList>
            <consortium name="US DOE Joint Genome Institute (JGI-PGF)"/>
            <person name="Lucas S."/>
            <person name="Copeland A."/>
            <person name="Lapidus A."/>
            <person name="Glavina del Rio T."/>
            <person name="Dalin E."/>
            <person name="Tice H."/>
            <person name="Bruce D."/>
            <person name="Goodwin L."/>
            <person name="Pitluck S."/>
            <person name="Peters L."/>
            <person name="Mikhailova N."/>
            <person name="Held B."/>
            <person name="Kyrpides N."/>
            <person name="Mavromatis K."/>
            <person name="Ivanova N."/>
            <person name="Markowitz V."/>
            <person name="Cheng J.-F."/>
            <person name="Hugenholtz P."/>
            <person name="Woyke T."/>
            <person name="Wu D."/>
            <person name="Gronow S."/>
            <person name="Wellnitz S."/>
            <person name="Brambilla E."/>
            <person name="Klenk H.-P."/>
            <person name="Eisen J.A."/>
        </authorList>
    </citation>
    <scope>NUCLEOTIDE SEQUENCE [LARGE SCALE GENOMIC DNA]</scope>
    <source>
        <strain evidence="15 16">DSM 22815</strain>
    </source>
</reference>
<evidence type="ECO:0000313" key="15">
    <source>
        <dbReference type="EMBL" id="EHM13839.1"/>
    </source>
</evidence>
<comment type="pathway">
    <text evidence="10">Carbohydrate degradation.</text>
</comment>
<dbReference type="STRING" id="885272.JonanDRAFT_1477"/>
<dbReference type="InterPro" id="IPR013785">
    <property type="entry name" value="Aldolase_TIM"/>
</dbReference>
<dbReference type="OrthoDB" id="1645589at2"/>
<comment type="catalytic activity">
    <reaction evidence="1 10 11">
        <text>D-ribulose 5-phosphate = D-xylulose 5-phosphate</text>
        <dbReference type="Rhea" id="RHEA:13677"/>
        <dbReference type="ChEBI" id="CHEBI:57737"/>
        <dbReference type="ChEBI" id="CHEBI:58121"/>
        <dbReference type="EC" id="5.1.3.1"/>
    </reaction>
</comment>
<dbReference type="PROSITE" id="PS01085">
    <property type="entry name" value="RIBUL_P_3_EPIMER_1"/>
    <property type="match status" value="1"/>
</dbReference>
<keyword evidence="13" id="KW-0464">Manganese</keyword>
<dbReference type="eggNOG" id="COG0036">
    <property type="taxonomic scope" value="Bacteria"/>
</dbReference>
<keyword evidence="9 10" id="KW-0413">Isomerase</keyword>
<feature type="binding site" evidence="10 13">
    <location>
        <position position="33"/>
    </location>
    <ligand>
        <name>a divalent metal cation</name>
        <dbReference type="ChEBI" id="CHEBI:60240"/>
    </ligand>
</feature>
<feature type="binding site" evidence="10">
    <location>
        <begin position="176"/>
        <end position="178"/>
    </location>
    <ligand>
        <name>substrate</name>
    </ligand>
</feature>
<dbReference type="HOGENOM" id="CLU_054856_2_1_0"/>
<comment type="cofactor">
    <cofactor evidence="3">
        <name>Co(2+)</name>
        <dbReference type="ChEBI" id="CHEBI:48828"/>
    </cofactor>
</comment>
<dbReference type="NCBIfam" id="NF004076">
    <property type="entry name" value="PRK05581.1-4"/>
    <property type="match status" value="1"/>
</dbReference>
<comment type="cofactor">
    <cofactor evidence="4">
        <name>Zn(2+)</name>
        <dbReference type="ChEBI" id="CHEBI:29105"/>
    </cofactor>
</comment>
<name>H0UJ12_9BACT</name>
<dbReference type="EMBL" id="CM001376">
    <property type="protein sequence ID" value="EHM13839.1"/>
    <property type="molecule type" value="Genomic_DNA"/>
</dbReference>
<dbReference type="InterPro" id="IPR011060">
    <property type="entry name" value="RibuloseP-bd_barrel"/>
</dbReference>
<feature type="binding site" evidence="10 14">
    <location>
        <position position="67"/>
    </location>
    <ligand>
        <name>substrate</name>
    </ligand>
</feature>
<dbReference type="Proteomes" id="UP000003806">
    <property type="component" value="Chromosome"/>
</dbReference>
<keyword evidence="13" id="KW-0862">Zinc</keyword>
<feature type="binding site" evidence="10 14">
    <location>
        <position position="9"/>
    </location>
    <ligand>
        <name>substrate</name>
    </ligand>
</feature>
<sequence>MRKFFLAPSLLSADPLALAESVEKLDGAYDWLHVDIMDGHYVPNLTYGPSLVKALRKKYPDAWLDVHLMVEPSENFLDMFLPCGASCLTVHQESTRHLHRALTRIRENGIWAGVSLNPGTPVCMVEPVLDCLDLVLLMSVNPGFGGQSFISSVCSKAQTLCQWRAAKNLNFVIEMDGGLGKDTLVQALTAGVDAAVMGNALFNTPAPAQTAREMRERAMEVLSR</sequence>
<dbReference type="AlphaFoldDB" id="H0UJ12"/>
<evidence type="ECO:0000256" key="10">
    <source>
        <dbReference type="HAMAP-Rule" id="MF_02227"/>
    </source>
</evidence>
<evidence type="ECO:0000256" key="9">
    <source>
        <dbReference type="ARBA" id="ARBA00023235"/>
    </source>
</evidence>
<evidence type="ECO:0000256" key="13">
    <source>
        <dbReference type="PIRSR" id="PIRSR001461-2"/>
    </source>
</evidence>
<dbReference type="GO" id="GO:0005737">
    <property type="term" value="C:cytoplasm"/>
    <property type="evidence" value="ECO:0007669"/>
    <property type="project" value="UniProtKB-ARBA"/>
</dbReference>
<keyword evidence="10 11" id="KW-0119">Carbohydrate metabolism</keyword>
<evidence type="ECO:0000256" key="5">
    <source>
        <dbReference type="ARBA" id="ARBA00001954"/>
    </source>
</evidence>
<feature type="binding site" evidence="10 14">
    <location>
        <begin position="143"/>
        <end position="146"/>
    </location>
    <ligand>
        <name>substrate</name>
    </ligand>
</feature>
<comment type="caution">
    <text evidence="10">Lacks conserved residue(s) required for the propagation of feature annotation.</text>
</comment>
<comment type="similarity">
    <text evidence="6 10 11">Belongs to the ribulose-phosphate 3-epimerase family.</text>
</comment>
<dbReference type="SUPFAM" id="SSF51366">
    <property type="entry name" value="Ribulose-phoshate binding barrel"/>
    <property type="match status" value="1"/>
</dbReference>
<evidence type="ECO:0000256" key="14">
    <source>
        <dbReference type="PIRSR" id="PIRSR001461-3"/>
    </source>
</evidence>
<gene>
    <name evidence="10" type="primary">rpe</name>
    <name evidence="15" type="ORF">JonanDRAFT_1477</name>
</gene>
<evidence type="ECO:0000256" key="7">
    <source>
        <dbReference type="ARBA" id="ARBA00013188"/>
    </source>
</evidence>
<keyword evidence="13" id="KW-0170">Cobalt</keyword>
<dbReference type="HAMAP" id="MF_02227">
    <property type="entry name" value="RPE"/>
    <property type="match status" value="1"/>
</dbReference>
<comment type="function">
    <text evidence="10">Catalyzes the reversible epimerization of D-ribulose 5-phosphate to D-xylulose 5-phosphate.</text>
</comment>
<evidence type="ECO:0000256" key="3">
    <source>
        <dbReference type="ARBA" id="ARBA00001941"/>
    </source>
</evidence>
<comment type="cofactor">
    <cofactor evidence="10 13">
        <name>a divalent metal cation</name>
        <dbReference type="ChEBI" id="CHEBI:60240"/>
    </cofactor>
    <text evidence="10 13">Binds 1 divalent metal cation per subunit.</text>
</comment>
<feature type="binding site" evidence="10 13">
    <location>
        <position position="35"/>
    </location>
    <ligand>
        <name>a divalent metal cation</name>
        <dbReference type="ChEBI" id="CHEBI:60240"/>
    </ligand>
</feature>
<feature type="binding site" evidence="10 13">
    <location>
        <position position="67"/>
    </location>
    <ligand>
        <name>a divalent metal cation</name>
        <dbReference type="ChEBI" id="CHEBI:60240"/>
    </ligand>
</feature>
<keyword evidence="8 10" id="KW-0479">Metal-binding</keyword>
<dbReference type="NCBIfam" id="TIGR01163">
    <property type="entry name" value="rpe"/>
    <property type="match status" value="1"/>
</dbReference>
<evidence type="ECO:0000256" key="8">
    <source>
        <dbReference type="ARBA" id="ARBA00022723"/>
    </source>
</evidence>
<dbReference type="PIRSF" id="PIRSF001461">
    <property type="entry name" value="RPE"/>
    <property type="match status" value="1"/>
</dbReference>
<dbReference type="PANTHER" id="PTHR11749">
    <property type="entry name" value="RIBULOSE-5-PHOSPHATE-3-EPIMERASE"/>
    <property type="match status" value="1"/>
</dbReference>
<dbReference type="FunFam" id="3.20.20.70:FF:000004">
    <property type="entry name" value="Ribulose-phosphate 3-epimerase"/>
    <property type="match status" value="1"/>
</dbReference>
<dbReference type="GO" id="GO:0004750">
    <property type="term" value="F:D-ribulose-phosphate 3-epimerase activity"/>
    <property type="evidence" value="ECO:0007669"/>
    <property type="project" value="UniProtKB-UniRule"/>
</dbReference>
<dbReference type="CDD" id="cd00429">
    <property type="entry name" value="RPE"/>
    <property type="match status" value="1"/>
</dbReference>
<evidence type="ECO:0000256" key="11">
    <source>
        <dbReference type="PIRNR" id="PIRNR001461"/>
    </source>
</evidence>